<dbReference type="EMBL" id="PYGD01000006">
    <property type="protein sequence ID" value="PSK91045.1"/>
    <property type="molecule type" value="Genomic_DNA"/>
</dbReference>
<name>A0A2P8D1G1_9BACT</name>
<feature type="chain" id="PRO_5015178644" evidence="1">
    <location>
        <begin position="26"/>
        <end position="758"/>
    </location>
</feature>
<dbReference type="Pfam" id="PF18962">
    <property type="entry name" value="Por_Secre_tail"/>
    <property type="match status" value="1"/>
</dbReference>
<dbReference type="InterPro" id="IPR052918">
    <property type="entry name" value="Motility_Chemotaxis_Reg"/>
</dbReference>
<dbReference type="InterPro" id="IPR011047">
    <property type="entry name" value="Quinoprotein_ADH-like_sf"/>
</dbReference>
<protein>
    <submittedName>
        <fullName evidence="3">Putative secreted protein (Por secretion system target)</fullName>
    </submittedName>
</protein>
<evidence type="ECO:0000313" key="4">
    <source>
        <dbReference type="Proteomes" id="UP000240572"/>
    </source>
</evidence>
<feature type="domain" description="Secretion system C-terminal sorting" evidence="2">
    <location>
        <begin position="685"/>
        <end position="752"/>
    </location>
</feature>
<evidence type="ECO:0000259" key="2">
    <source>
        <dbReference type="Pfam" id="PF18962"/>
    </source>
</evidence>
<dbReference type="PANTHER" id="PTHR35580:SF1">
    <property type="entry name" value="PHYTASE-LIKE DOMAIN-CONTAINING PROTEIN"/>
    <property type="match status" value="1"/>
</dbReference>
<reference evidence="3 4" key="1">
    <citation type="submission" date="2018-03" db="EMBL/GenBank/DDBJ databases">
        <title>Genomic Encyclopedia of Type Strains, Phase III (KMG-III): the genomes of soil and plant-associated and newly described type strains.</title>
        <authorList>
            <person name="Whitman W."/>
        </authorList>
    </citation>
    <scope>NUCLEOTIDE SEQUENCE [LARGE SCALE GENOMIC DNA]</scope>
    <source>
        <strain evidence="3 4">CGMCC 1.12700</strain>
    </source>
</reference>
<dbReference type="InterPro" id="IPR011042">
    <property type="entry name" value="6-blade_b-propeller_TolB-like"/>
</dbReference>
<evidence type="ECO:0000256" key="1">
    <source>
        <dbReference type="SAM" id="SignalP"/>
    </source>
</evidence>
<comment type="caution">
    <text evidence="3">The sequence shown here is derived from an EMBL/GenBank/DDBJ whole genome shotgun (WGS) entry which is preliminary data.</text>
</comment>
<keyword evidence="4" id="KW-1185">Reference proteome</keyword>
<dbReference type="NCBIfam" id="TIGR04183">
    <property type="entry name" value="Por_Secre_tail"/>
    <property type="match status" value="1"/>
</dbReference>
<accession>A0A2P8D1G1</accession>
<proteinExistence type="predicted"/>
<dbReference type="OrthoDB" id="9765926at2"/>
<dbReference type="InterPro" id="IPR026444">
    <property type="entry name" value="Secre_tail"/>
</dbReference>
<dbReference type="SUPFAM" id="SSF50998">
    <property type="entry name" value="Quinoprotein alcohol dehydrogenase-like"/>
    <property type="match status" value="1"/>
</dbReference>
<feature type="signal peptide" evidence="1">
    <location>
        <begin position="1"/>
        <end position="25"/>
    </location>
</feature>
<dbReference type="Pfam" id="PF06739">
    <property type="entry name" value="SBBP"/>
    <property type="match status" value="1"/>
</dbReference>
<dbReference type="RefSeq" id="WP_146146762.1">
    <property type="nucleotide sequence ID" value="NZ_PYGD01000006.1"/>
</dbReference>
<dbReference type="Proteomes" id="UP000240572">
    <property type="component" value="Unassembled WGS sequence"/>
</dbReference>
<keyword evidence="1" id="KW-0732">Signal</keyword>
<dbReference type="AlphaFoldDB" id="A0A2P8D1G1"/>
<dbReference type="InterPro" id="IPR010620">
    <property type="entry name" value="SBBP_repeat"/>
</dbReference>
<evidence type="ECO:0000313" key="3">
    <source>
        <dbReference type="EMBL" id="PSK91045.1"/>
    </source>
</evidence>
<sequence length="758" mass="78600">MKKMYLCKKVVFVVCLLCSVFRLSAQNFNLEWVRQVGGGCWDDGEEDAVTAIALGNSGSVYSAGYFCGSSDFDPGAGTLTMTALGTDVFIYKLRASGALAWAKQLHTGKRNIAIAADPAGNVYATGTFGGTVDFDPGPDSFKLSSSADPSLGYTAAFILKLDTAGNFLWAGSLGNAGGTVSGTDIAIDTAGNVYTTGIFSNTADFNPGMNAADTFKLTAAGMTDIYISKLTTTGSFLWAKAMGGSGTDAPVALTLDHNGNVYTTGSFKNTADFDPGAGTAPLTATGYADVFLSKLDAGGNMVWAKAFLADGLSDMYNRVVATAIAVDTAGNVYSTGTYGGTVDFDPGSLVNNLTSTGPNDQYSYISKLDAAGNFVWAKKRKGSNFDLVLDAAGNSYATGMFSGLADFDPGAGTVNLASAGGTDVFINCLNANGDFVSVKGFGGSSYDKGYAIVIHPDGKSIYTAGSFAAYVGGQADFDPGPGAVVLVSAAGGDSDGFIHKMTCNSFGTLTATACDSFTFAGTTYTAGGTYTGILPNAGGCDSIITLNLTLLQSSGSTISATACKSYSLNGQTYTTSGSYVVATLANTAGCDSIVRLELTIDTVNVHVTESGTGLHASQAGATYQWLDCNNQYAPVPGASQQDFSPQQSGNYAVIVTVDGCSDTSVCHNFSGTGITDTEPFGFTRVFPNPVFSKLTLTTALSLKEATVKLWDITGQSRAVWTQLKGNRFMFDIRELPAGTYILELKDGDKQVKLKVTKL</sequence>
<gene>
    <name evidence="3" type="ORF">B0I18_10655</name>
</gene>
<dbReference type="Gene3D" id="2.120.10.30">
    <property type="entry name" value="TolB, C-terminal domain"/>
    <property type="match status" value="1"/>
</dbReference>
<dbReference type="PANTHER" id="PTHR35580">
    <property type="entry name" value="CELL SURFACE GLYCOPROTEIN (S-LAYER PROTEIN)-LIKE PROTEIN"/>
    <property type="match status" value="1"/>
</dbReference>
<organism evidence="3 4">
    <name type="scientific">Taibaiella chishuiensis</name>
    <dbReference type="NCBI Taxonomy" id="1434707"/>
    <lineage>
        <taxon>Bacteria</taxon>
        <taxon>Pseudomonadati</taxon>
        <taxon>Bacteroidota</taxon>
        <taxon>Chitinophagia</taxon>
        <taxon>Chitinophagales</taxon>
        <taxon>Chitinophagaceae</taxon>
        <taxon>Taibaiella</taxon>
    </lineage>
</organism>